<dbReference type="PANTHER" id="PTHR22872">
    <property type="entry name" value="BTK-BINDING PROTEIN-RELATED"/>
    <property type="match status" value="1"/>
</dbReference>
<evidence type="ECO:0000256" key="2">
    <source>
        <dbReference type="SAM" id="SignalP"/>
    </source>
</evidence>
<evidence type="ECO:0000256" key="1">
    <source>
        <dbReference type="ARBA" id="ARBA00022737"/>
    </source>
</evidence>
<dbReference type="InterPro" id="IPR029058">
    <property type="entry name" value="AB_hydrolase_fold"/>
</dbReference>
<reference evidence="4 5" key="1">
    <citation type="journal article" date="2016" name="Nat. Commun.">
        <title>Thousands of microbial genomes shed light on interconnected biogeochemical processes in an aquifer system.</title>
        <authorList>
            <person name="Anantharaman K."/>
            <person name="Brown C.T."/>
            <person name="Hug L.A."/>
            <person name="Sharon I."/>
            <person name="Castelle C.J."/>
            <person name="Probst A.J."/>
            <person name="Thomas B.C."/>
            <person name="Singh A."/>
            <person name="Wilkins M.J."/>
            <person name="Karaoz U."/>
            <person name="Brodie E.L."/>
            <person name="Williams K.H."/>
            <person name="Hubbard S.S."/>
            <person name="Banfield J.F."/>
        </authorList>
    </citation>
    <scope>NUCLEOTIDE SEQUENCE [LARGE SCALE GENOMIC DNA]</scope>
</reference>
<dbReference type="Pfam" id="PF25390">
    <property type="entry name" value="WD40_RLD"/>
    <property type="match status" value="1"/>
</dbReference>
<dbReference type="InterPro" id="IPR058923">
    <property type="entry name" value="RCC1-like_dom"/>
</dbReference>
<keyword evidence="1" id="KW-0677">Repeat</keyword>
<dbReference type="Pfam" id="PF00415">
    <property type="entry name" value="RCC1"/>
    <property type="match status" value="1"/>
</dbReference>
<dbReference type="InterPro" id="IPR003386">
    <property type="entry name" value="LACT/PDAT_acylTrfase"/>
</dbReference>
<dbReference type="GO" id="GO:0008374">
    <property type="term" value="F:O-acyltransferase activity"/>
    <property type="evidence" value="ECO:0007669"/>
    <property type="project" value="InterPro"/>
</dbReference>
<dbReference type="AlphaFoldDB" id="A0A1F5BUL6"/>
<dbReference type="Gene3D" id="3.40.50.1820">
    <property type="entry name" value="alpha/beta hydrolase"/>
    <property type="match status" value="1"/>
</dbReference>
<proteinExistence type="predicted"/>
<evidence type="ECO:0000313" key="5">
    <source>
        <dbReference type="Proteomes" id="UP000176650"/>
    </source>
</evidence>
<feature type="signal peptide" evidence="2">
    <location>
        <begin position="1"/>
        <end position="27"/>
    </location>
</feature>
<evidence type="ECO:0000259" key="3">
    <source>
        <dbReference type="Pfam" id="PF25390"/>
    </source>
</evidence>
<evidence type="ECO:0000313" key="4">
    <source>
        <dbReference type="EMBL" id="OGD34319.1"/>
    </source>
</evidence>
<dbReference type="InterPro" id="IPR051625">
    <property type="entry name" value="Signaling_Regulatory_Domain"/>
</dbReference>
<protein>
    <recommendedName>
        <fullName evidence="3">RCC1-like domain-containing protein</fullName>
    </recommendedName>
</protein>
<name>A0A1F5BUL6_9BACT</name>
<gene>
    <name evidence="4" type="ORF">A2988_02205</name>
</gene>
<dbReference type="Pfam" id="PF13540">
    <property type="entry name" value="RCC1_2"/>
    <property type="match status" value="2"/>
</dbReference>
<accession>A0A1F5BUL6</accession>
<dbReference type="Pfam" id="PF02450">
    <property type="entry name" value="LCAT"/>
    <property type="match status" value="1"/>
</dbReference>
<dbReference type="EMBL" id="MEYS01000001">
    <property type="protein sequence ID" value="OGD34319.1"/>
    <property type="molecule type" value="Genomic_DNA"/>
</dbReference>
<keyword evidence="2" id="KW-0732">Signal</keyword>
<feature type="chain" id="PRO_5009518013" description="RCC1-like domain-containing protein" evidence="2">
    <location>
        <begin position="28"/>
        <end position="1220"/>
    </location>
</feature>
<dbReference type="Gene3D" id="2.130.10.30">
    <property type="entry name" value="Regulator of chromosome condensation 1/beta-lactamase-inhibitor protein II"/>
    <property type="match status" value="2"/>
</dbReference>
<dbReference type="SUPFAM" id="SSF50985">
    <property type="entry name" value="RCC1/BLIP-II"/>
    <property type="match status" value="1"/>
</dbReference>
<dbReference type="PRINTS" id="PR00633">
    <property type="entry name" value="RCCNDNSATION"/>
</dbReference>
<dbReference type="Proteomes" id="UP000176650">
    <property type="component" value="Unassembled WGS sequence"/>
</dbReference>
<dbReference type="SUPFAM" id="SSF53474">
    <property type="entry name" value="alpha/beta-Hydrolases"/>
    <property type="match status" value="1"/>
</dbReference>
<dbReference type="GO" id="GO:0006629">
    <property type="term" value="P:lipid metabolic process"/>
    <property type="evidence" value="ECO:0007669"/>
    <property type="project" value="InterPro"/>
</dbReference>
<sequence length="1220" mass="129892">MKTLYFKVFPIILFITLVLTNAHQTSATLTVPFIADTNIVQHKIIAAGGLHSLALKSDGTVWAWGYNVFGELGDGTLTSQNMAIIPVKEGGGVTFLHGITAVAVAGDHSLALRSDGRVFGWGRNNYGQLGRGNVTFREYLSAPVQNLTGVVAIAAGMDHSLALKSDGTVWGWGRNSFGQLGNGTTATYSAPVRVSSLERVTAISAGQFHSLALRDDGTVWGWGHNNHWQLGNGNSIDQTTPTQVKESSGVGFLTGVVATSAGEGFSFALKSDGTVWGWGRNSFGELGIESGSSSIIYAPVQAINLTGIRTISAGNNTSIALKSDGTVWTWGLDVIGSVNGTPGALVTPPIQISNLTDIIAIAGIDLALKSDGTVWGWGDNDVGQLGNGTTTDRAIPTQVVELVDTTAPSVNSTPPSTVTEGVTYTLRASFFDERGVKECRLFIDFIDQGTASLTATISGTASKSYTFLTLGTHTVETKCMDTSGNVGSGGFASITVNPPLDITPPDTIISSAVDGKNSLVTNNGTTTSDSITFTFNGTDNVGVVSFECSLDNLAFSACTSSKTYPNLSAGDHVFKVRAKDVAGNVDPTPATFSWMVKLSVILLPGILGSWTDNVFGMFTSLPSSLLGPVHFTEDSQSRLMKGLNNMGFIPRSWDNLRDQLKVAGYAVFDCPYDWKRSNNATAQNYLVSCIDFAKAATGASKVNIVAHSMGGLAARAYIQNNALYRNDVDKFAMLGTPNHGSAKAYYPWEGSPLIRETFNTVSKVFEDSVTNPILKIVVHYLSNTISNLSVFNYIQNYAPSVQELLPTFDYLKDQNGNTRSVSSMVWQNTFLKDLNARTNITRLSSPLNTKIFTGEGYPTIENMHVEYPNPDNPLAIPDKSFPDGAPKSNATSALGDETVLTRSSKITEASIPILTKTPQPTDPQDLYSHVNLPNAFAQEILAFIGATSTQNNTASANLPQEALSIYIASPVNLLVTNPHGKKIGFDTVVNQEVDELQNGVDSGRNAVGQIIVINNPEKGRYHIQLTGTSTGEFLTGSVYSKTDCAFNQDNFGQTATGTVTTFTLDVQGGCGKDAATYSLDSTVDINPDTIDLSSKGKYIMAYIELPGFYKVGDITVSTIKLNGQIPALSSPTAIGDYDNDGIKDLMVKFDRDQAQSLLSIGDNALSVSGNLTDGTKFKGTDVIKAMGDGPRPTDTFGNLMAGLISLVSGGLLLRLVRFIV</sequence>
<organism evidence="4 5">
    <name type="scientific">Candidatus Azambacteria bacterium RIFCSPLOWO2_01_FULL_46_25</name>
    <dbReference type="NCBI Taxonomy" id="1797298"/>
    <lineage>
        <taxon>Bacteria</taxon>
        <taxon>Candidatus Azamiibacteriota</taxon>
    </lineage>
</organism>
<feature type="domain" description="RCC1-like" evidence="3">
    <location>
        <begin position="30"/>
        <end position="249"/>
    </location>
</feature>
<dbReference type="InterPro" id="IPR009091">
    <property type="entry name" value="RCC1/BLIP-II"/>
</dbReference>
<comment type="caution">
    <text evidence="4">The sequence shown here is derived from an EMBL/GenBank/DDBJ whole genome shotgun (WGS) entry which is preliminary data.</text>
</comment>
<dbReference type="STRING" id="1797298.A2988_02205"/>
<dbReference type="InterPro" id="IPR000408">
    <property type="entry name" value="Reg_chr_condens"/>
</dbReference>
<dbReference type="PROSITE" id="PS00626">
    <property type="entry name" value="RCC1_2"/>
    <property type="match status" value="3"/>
</dbReference>
<dbReference type="PROSITE" id="PS50012">
    <property type="entry name" value="RCC1_3"/>
    <property type="match status" value="6"/>
</dbReference>